<gene>
    <name evidence="1" type="ORF">WOLCODRAFT_138846</name>
</gene>
<dbReference type="Proteomes" id="UP000218811">
    <property type="component" value="Unassembled WGS sequence"/>
</dbReference>
<evidence type="ECO:0000313" key="1">
    <source>
        <dbReference type="EMBL" id="PCH44233.1"/>
    </source>
</evidence>
<feature type="non-terminal residue" evidence="1">
    <location>
        <position position="1"/>
    </location>
</feature>
<keyword evidence="2" id="KW-1185">Reference proteome</keyword>
<proteinExistence type="predicted"/>
<accession>A0A2H3JW73</accession>
<evidence type="ECO:0000313" key="2">
    <source>
        <dbReference type="Proteomes" id="UP000218811"/>
    </source>
</evidence>
<name>A0A2H3JW73_WOLCO</name>
<protein>
    <submittedName>
        <fullName evidence="1">Uncharacterized protein</fullName>
    </submittedName>
</protein>
<sequence length="88" mass="9767">SLRIKFEYCADEHSLPTLGCCTPALRELSLECGRLSLASCAGLATLILTKVLITRTSRSYIWITSFWRVQIGFLLDLPIGCIFPDCAI</sequence>
<dbReference type="EMBL" id="KB468157">
    <property type="protein sequence ID" value="PCH44233.1"/>
    <property type="molecule type" value="Genomic_DNA"/>
</dbReference>
<organism evidence="1 2">
    <name type="scientific">Wolfiporia cocos (strain MD-104)</name>
    <name type="common">Brown rot fungus</name>
    <dbReference type="NCBI Taxonomy" id="742152"/>
    <lineage>
        <taxon>Eukaryota</taxon>
        <taxon>Fungi</taxon>
        <taxon>Dikarya</taxon>
        <taxon>Basidiomycota</taxon>
        <taxon>Agaricomycotina</taxon>
        <taxon>Agaricomycetes</taxon>
        <taxon>Polyporales</taxon>
        <taxon>Phaeolaceae</taxon>
        <taxon>Wolfiporia</taxon>
    </lineage>
</organism>
<dbReference type="AlphaFoldDB" id="A0A2H3JW73"/>
<reference evidence="1 2" key="1">
    <citation type="journal article" date="2012" name="Science">
        <title>The Paleozoic origin of enzymatic lignin decomposition reconstructed from 31 fungal genomes.</title>
        <authorList>
            <person name="Floudas D."/>
            <person name="Binder M."/>
            <person name="Riley R."/>
            <person name="Barry K."/>
            <person name="Blanchette R.A."/>
            <person name="Henrissat B."/>
            <person name="Martinez A.T."/>
            <person name="Otillar R."/>
            <person name="Spatafora J.W."/>
            <person name="Yadav J.S."/>
            <person name="Aerts A."/>
            <person name="Benoit I."/>
            <person name="Boyd A."/>
            <person name="Carlson A."/>
            <person name="Copeland A."/>
            <person name="Coutinho P.M."/>
            <person name="de Vries R.P."/>
            <person name="Ferreira P."/>
            <person name="Findley K."/>
            <person name="Foster B."/>
            <person name="Gaskell J."/>
            <person name="Glotzer D."/>
            <person name="Gorecki P."/>
            <person name="Heitman J."/>
            <person name="Hesse C."/>
            <person name="Hori C."/>
            <person name="Igarashi K."/>
            <person name="Jurgens J.A."/>
            <person name="Kallen N."/>
            <person name="Kersten P."/>
            <person name="Kohler A."/>
            <person name="Kuees U."/>
            <person name="Kumar T.K.A."/>
            <person name="Kuo A."/>
            <person name="LaButti K."/>
            <person name="Larrondo L.F."/>
            <person name="Lindquist E."/>
            <person name="Ling A."/>
            <person name="Lombard V."/>
            <person name="Lucas S."/>
            <person name="Lundell T."/>
            <person name="Martin R."/>
            <person name="McLaughlin D.J."/>
            <person name="Morgenstern I."/>
            <person name="Morin E."/>
            <person name="Murat C."/>
            <person name="Nagy L.G."/>
            <person name="Nolan M."/>
            <person name="Ohm R.A."/>
            <person name="Patyshakuliyeva A."/>
            <person name="Rokas A."/>
            <person name="Ruiz-Duenas F.J."/>
            <person name="Sabat G."/>
            <person name="Salamov A."/>
            <person name="Samejima M."/>
            <person name="Schmutz J."/>
            <person name="Slot J.C."/>
            <person name="St John F."/>
            <person name="Stenlid J."/>
            <person name="Sun H."/>
            <person name="Sun S."/>
            <person name="Syed K."/>
            <person name="Tsang A."/>
            <person name="Wiebenga A."/>
            <person name="Young D."/>
            <person name="Pisabarro A."/>
            <person name="Eastwood D.C."/>
            <person name="Martin F."/>
            <person name="Cullen D."/>
            <person name="Grigoriev I.V."/>
            <person name="Hibbett D.S."/>
        </authorList>
    </citation>
    <scope>NUCLEOTIDE SEQUENCE [LARGE SCALE GENOMIC DNA]</scope>
    <source>
        <strain evidence="1 2">MD-104</strain>
    </source>
</reference>